<comment type="caution">
    <text evidence="2">The sequence shown here is derived from an EMBL/GenBank/DDBJ whole genome shotgun (WGS) entry which is preliminary data.</text>
</comment>
<evidence type="ECO:0000313" key="3">
    <source>
        <dbReference type="Proteomes" id="UP001454036"/>
    </source>
</evidence>
<reference evidence="2 3" key="1">
    <citation type="submission" date="2024-01" db="EMBL/GenBank/DDBJ databases">
        <title>The complete chloroplast genome sequence of Lithospermum erythrorhizon: insights into the phylogenetic relationship among Boraginaceae species and the maternal lineages of purple gromwells.</title>
        <authorList>
            <person name="Okada T."/>
            <person name="Watanabe K."/>
        </authorList>
    </citation>
    <scope>NUCLEOTIDE SEQUENCE [LARGE SCALE GENOMIC DNA]</scope>
</reference>
<keyword evidence="3" id="KW-1185">Reference proteome</keyword>
<evidence type="ECO:0000256" key="1">
    <source>
        <dbReference type="SAM" id="MobiDB-lite"/>
    </source>
</evidence>
<dbReference type="Proteomes" id="UP001454036">
    <property type="component" value="Unassembled WGS sequence"/>
</dbReference>
<sequence>MIDGEQKPAIRFIYEAKDLAKDTIKKSFLNNEGKCKDIFIIIDKSVVTDNVDDGLWGIDFGAEADESDHELRSNENPLSFEEFENDDY</sequence>
<name>A0AAV3QZT1_LITER</name>
<dbReference type="AlphaFoldDB" id="A0AAV3QZT1"/>
<proteinExistence type="predicted"/>
<dbReference type="EMBL" id="BAABME010006464">
    <property type="protein sequence ID" value="GAA0168425.1"/>
    <property type="molecule type" value="Genomic_DNA"/>
</dbReference>
<organism evidence="2 3">
    <name type="scientific">Lithospermum erythrorhizon</name>
    <name type="common">Purple gromwell</name>
    <name type="synonym">Lithospermum officinale var. erythrorhizon</name>
    <dbReference type="NCBI Taxonomy" id="34254"/>
    <lineage>
        <taxon>Eukaryota</taxon>
        <taxon>Viridiplantae</taxon>
        <taxon>Streptophyta</taxon>
        <taxon>Embryophyta</taxon>
        <taxon>Tracheophyta</taxon>
        <taxon>Spermatophyta</taxon>
        <taxon>Magnoliopsida</taxon>
        <taxon>eudicotyledons</taxon>
        <taxon>Gunneridae</taxon>
        <taxon>Pentapetalae</taxon>
        <taxon>asterids</taxon>
        <taxon>lamiids</taxon>
        <taxon>Boraginales</taxon>
        <taxon>Boraginaceae</taxon>
        <taxon>Boraginoideae</taxon>
        <taxon>Lithospermeae</taxon>
        <taxon>Lithospermum</taxon>
    </lineage>
</organism>
<feature type="region of interest" description="Disordered" evidence="1">
    <location>
        <begin position="66"/>
        <end position="88"/>
    </location>
</feature>
<evidence type="ECO:0000313" key="2">
    <source>
        <dbReference type="EMBL" id="GAA0168425.1"/>
    </source>
</evidence>
<protein>
    <submittedName>
        <fullName evidence="2">Uncharacterized protein</fullName>
    </submittedName>
</protein>
<accession>A0AAV3QZT1</accession>
<gene>
    <name evidence="2" type="ORF">LIER_23143</name>
</gene>